<dbReference type="EMBL" id="JBHUMY010000027">
    <property type="protein sequence ID" value="MFD2662409.1"/>
    <property type="molecule type" value="Genomic_DNA"/>
</dbReference>
<keyword evidence="3" id="KW-1185">Reference proteome</keyword>
<protein>
    <submittedName>
        <fullName evidence="2">GNAT family N-acetyltransferase</fullName>
        <ecNumber evidence="2">2.3.-.-</ecNumber>
    </submittedName>
</protein>
<proteinExistence type="predicted"/>
<organism evidence="2 3">
    <name type="scientific">Paenibacillus thailandensis</name>
    <dbReference type="NCBI Taxonomy" id="393250"/>
    <lineage>
        <taxon>Bacteria</taxon>
        <taxon>Bacillati</taxon>
        <taxon>Bacillota</taxon>
        <taxon>Bacilli</taxon>
        <taxon>Bacillales</taxon>
        <taxon>Paenibacillaceae</taxon>
        <taxon>Paenibacillus</taxon>
    </lineage>
</organism>
<accession>A0ABW5R0W8</accession>
<feature type="domain" description="N-acetyltransferase" evidence="1">
    <location>
        <begin position="3"/>
        <end position="152"/>
    </location>
</feature>
<reference evidence="3" key="1">
    <citation type="journal article" date="2019" name="Int. J. Syst. Evol. Microbiol.">
        <title>The Global Catalogue of Microorganisms (GCM) 10K type strain sequencing project: providing services to taxonomists for standard genome sequencing and annotation.</title>
        <authorList>
            <consortium name="The Broad Institute Genomics Platform"/>
            <consortium name="The Broad Institute Genome Sequencing Center for Infectious Disease"/>
            <person name="Wu L."/>
            <person name="Ma J."/>
        </authorList>
    </citation>
    <scope>NUCLEOTIDE SEQUENCE [LARGE SCALE GENOMIC DNA]</scope>
    <source>
        <strain evidence="3">TISTR 1827</strain>
    </source>
</reference>
<comment type="caution">
    <text evidence="2">The sequence shown here is derived from an EMBL/GenBank/DDBJ whole genome shotgun (WGS) entry which is preliminary data.</text>
</comment>
<dbReference type="GO" id="GO:0016746">
    <property type="term" value="F:acyltransferase activity"/>
    <property type="evidence" value="ECO:0007669"/>
    <property type="project" value="UniProtKB-KW"/>
</dbReference>
<sequence length="155" mass="17603">MNIHIERACVSDSEEILLLQKLVYRSEAELYGDFSIEPLVQTIEQLQKQFEDHIILKAVDNDVIIGSVRAIEQDGTCLIGKLMVSPSHQNKGIGKMLMHAIEDFFPNCRYELFTGSKSGKNMALYEKLGYKASKVRAVTPDFTLVYLEKIHDQPL</sequence>
<keyword evidence="2" id="KW-0808">Transferase</keyword>
<dbReference type="CDD" id="cd04301">
    <property type="entry name" value="NAT_SF"/>
    <property type="match status" value="1"/>
</dbReference>
<dbReference type="InterPro" id="IPR016181">
    <property type="entry name" value="Acyl_CoA_acyltransferase"/>
</dbReference>
<dbReference type="Proteomes" id="UP001597493">
    <property type="component" value="Unassembled WGS sequence"/>
</dbReference>
<dbReference type="PROSITE" id="PS51186">
    <property type="entry name" value="GNAT"/>
    <property type="match status" value="1"/>
</dbReference>
<name>A0ABW5R0W8_9BACL</name>
<dbReference type="SUPFAM" id="SSF55729">
    <property type="entry name" value="Acyl-CoA N-acyltransferases (Nat)"/>
    <property type="match status" value="1"/>
</dbReference>
<dbReference type="EC" id="2.3.-.-" evidence="2"/>
<evidence type="ECO:0000313" key="3">
    <source>
        <dbReference type="Proteomes" id="UP001597493"/>
    </source>
</evidence>
<dbReference type="Pfam" id="PF00583">
    <property type="entry name" value="Acetyltransf_1"/>
    <property type="match status" value="1"/>
</dbReference>
<keyword evidence="2" id="KW-0012">Acyltransferase</keyword>
<dbReference type="Gene3D" id="3.40.630.30">
    <property type="match status" value="1"/>
</dbReference>
<evidence type="ECO:0000259" key="1">
    <source>
        <dbReference type="PROSITE" id="PS51186"/>
    </source>
</evidence>
<dbReference type="RefSeq" id="WP_379276645.1">
    <property type="nucleotide sequence ID" value="NZ_JBHUGT010000021.1"/>
</dbReference>
<dbReference type="InterPro" id="IPR000182">
    <property type="entry name" value="GNAT_dom"/>
</dbReference>
<evidence type="ECO:0000313" key="2">
    <source>
        <dbReference type="EMBL" id="MFD2662409.1"/>
    </source>
</evidence>
<gene>
    <name evidence="2" type="ORF">ACFSW5_19320</name>
</gene>